<evidence type="ECO:0000256" key="1">
    <source>
        <dbReference type="SAM" id="SignalP"/>
    </source>
</evidence>
<reference evidence="2" key="1">
    <citation type="journal article" date="2021" name="PLoS Genet.">
        <title>Mobile Type VI secretion system loci of the gut Bacteroidales display extensive intra-ecosystem transfer, multi-species spread and geographical clustering.</title>
        <authorList>
            <person name="Garcia-Bayona L."/>
            <person name="Coyne M.J."/>
            <person name="Comstock L.E."/>
        </authorList>
    </citation>
    <scope>NUCLEOTIDE SEQUENCE</scope>
    <source>
        <strain evidence="2">CL11T00C20</strain>
    </source>
</reference>
<dbReference type="EMBL" id="CP072227">
    <property type="protein sequence ID" value="QUT46238.1"/>
    <property type="molecule type" value="Genomic_DNA"/>
</dbReference>
<keyword evidence="1" id="KW-0732">Signal</keyword>
<sequence length="577" mass="66443">MRVIYLCLISALFTACSGGGLFENEKKYTPLYVYYNPLDPDITSTLTNTDLSPVKNYPNFVNYPDDRTKHGLRGNVSQVRYPLKDVRGNPSTWGIGLAFNEAGQLTSVFSGDFARPMDAEIWEFQYDNAAHLVGKVNNPHRYRWASNKDHFEYDASGRLVKRNSPFAQGDFQTYDYHENENLKRVIPVQNPRNLPSTALTGMMEFNKSSELERMEVPLTSNPFVADAKGSFNDFPSVSTFTYSGGLCTEKLEKIAFIVRGETLDTITCVNRYAYNDKGDLISWEYNGGYYRLDPVTRNEYSIPQTSFTIRFEYDYDKHGNWTTRRTILPDNYADIEWLHRYYVVSTKQKEPASGERPVVSIEREIDYYAFSAKEKAELKKKDAPKFTAVQGRGLYGSVKSLSETGHTVSFDEYGNISYEKWEYGPTEENYDYKSPTEYVKKTTGAIIGPFRITCEGNIRKEGDEKGIELPTEYEFDKHGRLIRYSHADGMSPVVEEYTYDGREKHPAAMTYTFRYEEGKDIVKCKYTYLETDKQGNWTKRKVVRTVESTVYDAMTDKETTSVKTDPEFTETRAISYY</sequence>
<dbReference type="Proteomes" id="UP000679226">
    <property type="component" value="Chromosome"/>
</dbReference>
<dbReference type="PROSITE" id="PS51257">
    <property type="entry name" value="PROKAR_LIPOPROTEIN"/>
    <property type="match status" value="1"/>
</dbReference>
<feature type="signal peptide" evidence="1">
    <location>
        <begin position="1"/>
        <end position="17"/>
    </location>
</feature>
<dbReference type="AlphaFoldDB" id="A0A975Q7D3"/>
<proteinExistence type="predicted"/>
<accession>A0A975Q7D3</accession>
<organism evidence="2 3">
    <name type="scientific">Bacteroides eggerthii</name>
    <dbReference type="NCBI Taxonomy" id="28111"/>
    <lineage>
        <taxon>Bacteria</taxon>
        <taxon>Pseudomonadati</taxon>
        <taxon>Bacteroidota</taxon>
        <taxon>Bacteroidia</taxon>
        <taxon>Bacteroidales</taxon>
        <taxon>Bacteroidaceae</taxon>
        <taxon>Bacteroides</taxon>
    </lineage>
</organism>
<evidence type="ECO:0000313" key="2">
    <source>
        <dbReference type="EMBL" id="QUT46238.1"/>
    </source>
</evidence>
<feature type="chain" id="PRO_5036940137" evidence="1">
    <location>
        <begin position="18"/>
        <end position="577"/>
    </location>
</feature>
<dbReference type="RefSeq" id="WP_211454272.1">
    <property type="nucleotide sequence ID" value="NZ_CP072227.1"/>
</dbReference>
<protein>
    <submittedName>
        <fullName evidence="2">RHS Repeat protein</fullName>
    </submittedName>
</protein>
<dbReference type="KEGG" id="beg:INE88_03065"/>
<gene>
    <name evidence="2" type="ORF">INE88_03065</name>
</gene>
<evidence type="ECO:0000313" key="3">
    <source>
        <dbReference type="Proteomes" id="UP000679226"/>
    </source>
</evidence>
<name>A0A975Q7D3_9BACE</name>